<dbReference type="GO" id="GO:0042601">
    <property type="term" value="C:endospore-forming forespore"/>
    <property type="evidence" value="ECO:0007669"/>
    <property type="project" value="TreeGrafter"/>
</dbReference>
<dbReference type="Gene3D" id="3.40.50.12110">
    <property type="match status" value="1"/>
</dbReference>
<gene>
    <name evidence="1" type="ORF">SAMN00120144_2902</name>
</gene>
<dbReference type="RefSeq" id="WP_234997144.1">
    <property type="nucleotide sequence ID" value="NZ_FWWW01000062.1"/>
</dbReference>
<proteinExistence type="predicted"/>
<dbReference type="PANTHER" id="PTHR37822:SF2">
    <property type="entry name" value="SPORE PHOTOPRODUCT LYASE"/>
    <property type="match status" value="1"/>
</dbReference>
<accession>A0A1W1VIF1</accession>
<keyword evidence="2" id="KW-1185">Reference proteome</keyword>
<dbReference type="GO" id="GO:0003913">
    <property type="term" value="F:DNA photolyase activity"/>
    <property type="evidence" value="ECO:0007669"/>
    <property type="project" value="TreeGrafter"/>
</dbReference>
<protein>
    <submittedName>
        <fullName evidence="1">Radical SAM domain protein</fullName>
    </submittedName>
</protein>
<dbReference type="Pfam" id="PF20903">
    <property type="entry name" value="SPL"/>
    <property type="match status" value="1"/>
</dbReference>
<evidence type="ECO:0000313" key="1">
    <source>
        <dbReference type="EMBL" id="SMB93147.1"/>
    </source>
</evidence>
<dbReference type="STRING" id="645990.SAMN00120144_2902"/>
<dbReference type="InterPro" id="IPR049539">
    <property type="entry name" value="SPL"/>
</dbReference>
<sequence length="375" mass="42530">MFENAPQLTLFDSLPVLTETPTSQPVLLTRPARVWLPKRVLFTPDALDEEFGQQMYERISAAGLPIEVLKSNRITGLRGADERETYRNAKNTLAVVKAPPSAFRLQPIPPSADWQMNLAEGCPAHCQYCYLAGSLQGPPVVRAYANLPQMLQNTAQYEQAGKLTTFEVSCYTDVLGIEHLTGSLAECIRYFGTREGAQLRFVTKYDQVGSLLNLPHNGQVRARLSLNAEPVTRRLEGGTASLEARLQAMRQLALPREQGGGSYRVGAVVAPIMPIPDWRDHYRHLLDRLAAMLDFECDLTAEFISHRFTPGSKDVLQQWYPNMSLDLDESTRAQKRNKFGGVKYVYQPEDMRTLKQFFFEEWRQRFPQAPVLYWT</sequence>
<name>A0A1W1VIF1_9BACT</name>
<dbReference type="Proteomes" id="UP000192266">
    <property type="component" value="Unassembled WGS sequence"/>
</dbReference>
<reference evidence="1 2" key="1">
    <citation type="submission" date="2017-04" db="EMBL/GenBank/DDBJ databases">
        <authorList>
            <person name="Afonso C.L."/>
            <person name="Miller P.J."/>
            <person name="Scott M.A."/>
            <person name="Spackman E."/>
            <person name="Goraichik I."/>
            <person name="Dimitrov K.M."/>
            <person name="Suarez D.L."/>
            <person name="Swayne D.E."/>
        </authorList>
    </citation>
    <scope>NUCLEOTIDE SEQUENCE [LARGE SCALE GENOMIC DNA]</scope>
    <source>
        <strain evidence="1 2">DSM 11622</strain>
    </source>
</reference>
<organism evidence="1 2">
    <name type="scientific">Hymenobacter roseosalivarius DSM 11622</name>
    <dbReference type="NCBI Taxonomy" id="645990"/>
    <lineage>
        <taxon>Bacteria</taxon>
        <taxon>Pseudomonadati</taxon>
        <taxon>Bacteroidota</taxon>
        <taxon>Cytophagia</taxon>
        <taxon>Cytophagales</taxon>
        <taxon>Hymenobacteraceae</taxon>
        <taxon>Hymenobacter</taxon>
    </lineage>
</organism>
<dbReference type="GO" id="GO:1904047">
    <property type="term" value="F:S-adenosyl-L-methionine binding"/>
    <property type="evidence" value="ECO:0007669"/>
    <property type="project" value="TreeGrafter"/>
</dbReference>
<dbReference type="Gene3D" id="3.80.30.30">
    <property type="match status" value="1"/>
</dbReference>
<dbReference type="EMBL" id="FWWW01000062">
    <property type="protein sequence ID" value="SMB93147.1"/>
    <property type="molecule type" value="Genomic_DNA"/>
</dbReference>
<dbReference type="GO" id="GO:0051539">
    <property type="term" value="F:4 iron, 4 sulfur cluster binding"/>
    <property type="evidence" value="ECO:0007669"/>
    <property type="project" value="TreeGrafter"/>
</dbReference>
<dbReference type="AlphaFoldDB" id="A0A1W1VIF1"/>
<evidence type="ECO:0000313" key="2">
    <source>
        <dbReference type="Proteomes" id="UP000192266"/>
    </source>
</evidence>
<dbReference type="PANTHER" id="PTHR37822">
    <property type="entry name" value="SPORE PHOTOPRODUCT LYASE-RELATED"/>
    <property type="match status" value="1"/>
</dbReference>